<dbReference type="GO" id="GO:0005200">
    <property type="term" value="F:structural constituent of cytoskeleton"/>
    <property type="evidence" value="ECO:0007669"/>
    <property type="project" value="TreeGrafter"/>
</dbReference>
<feature type="domain" description="IF rod" evidence="4">
    <location>
        <begin position="102"/>
        <end position="415"/>
    </location>
</feature>
<dbReference type="Gene3D" id="1.20.5.500">
    <property type="entry name" value="Single helix bin"/>
    <property type="match status" value="3"/>
</dbReference>
<dbReference type="GeneID" id="109476477"/>
<name>A0A6P4ZTQ4_BRABE</name>
<feature type="coiled-coil region" evidence="3">
    <location>
        <begin position="529"/>
        <end position="809"/>
    </location>
</feature>
<organism evidence="5 6">
    <name type="scientific">Branchiostoma belcheri</name>
    <name type="common">Amphioxus</name>
    <dbReference type="NCBI Taxonomy" id="7741"/>
    <lineage>
        <taxon>Eukaryota</taxon>
        <taxon>Metazoa</taxon>
        <taxon>Chordata</taxon>
        <taxon>Cephalochordata</taxon>
        <taxon>Leptocardii</taxon>
        <taxon>Amphioxiformes</taxon>
        <taxon>Branchiostomatidae</taxon>
        <taxon>Branchiostoma</taxon>
    </lineage>
</organism>
<keyword evidence="2 3" id="KW-0175">Coiled coil</keyword>
<dbReference type="InterPro" id="IPR050405">
    <property type="entry name" value="Intermediate_filament"/>
</dbReference>
<dbReference type="RefSeq" id="XP_019632971.1">
    <property type="nucleotide sequence ID" value="XM_019777412.1"/>
</dbReference>
<dbReference type="PANTHER" id="PTHR45652:SF21">
    <property type="entry name" value="ZINC FINGER CCCH DOMAIN-CONTAINING PROTEIN 13-LIKE ISOFORM X1"/>
    <property type="match status" value="1"/>
</dbReference>
<dbReference type="KEGG" id="bbel:109476477"/>
<sequence>MSRGHGNVLSSADILLGNVSGSSWQQTQRSGGGGTISTSYSTGGGGFGGGGGGGYGGGRGGGSSMALVPAGRASASFSSSSVSFSAGGGGGGGGISGMWTEEKPTMRGLNDRLSAYLARVRALEQANAALQAQINSAAGLGQSDEDAYDWQPDLDAAREALLKANLERARVEIERDSYALEVEQWRGKLEREMDLRADLEADINALKREMDEANMAKVDLEGQIEGAKSELEFMKQVHEQEVKDLRDRIAGSGGGGVDVQMSTGSSQDLVAALKAIREEYEEIARKNKEDLERQFEKKSEAVKQEASKDVEAASVAMSEVKEMKSQVQGLMAELEALKAMQRSLEEQIADAERTNAFNLEAKVVIYDQLKAEIGRLKAEMSATLKSYNDMMKTKLALEEEISIYNNLLQGEEGRRVRRRHSGTVPRLYRTYVCSATNSSAIMSRGHGNVLSSADILLGNVSGSSWQQVGSTIGGGQISTTFRPGFGGQGPSTALVPIGRPRPQASSSSSISINISSGISGMWTEEKPTMRGLNDRLSAYLARVRALEQANAALQAQINSAAGLGQSDEDAYDWQPDLDAAREALLKANLERARVEIERDSYTLEVDQWRIKLEREMGIRADLEADINALKREMDEANMAKVDLEGQIEGAKSELEFMKQVHEQEVNDLRDRIAGSGGGGVDIQIGQTSSQDLLAALQAIREEYEEIARKNKEDLERQFEKKSGQVQQQASQQQEATGVAISQVKELKSQVQGLMAELEALKAMQRSLEEQIADAERDNAFNLEAKVVIYEQLKAEISRLKGEMSATLKSYNDMMKIKLELEAEIAMYNQLLQGGEESIEGGGQQEQAGQEVIYGHKRQLPTEQVSFQKQSTTKICPHRVLRPANPPSLQSSSFSLCRCVLRPRNQAKMSVSYSSTTYTSGGAPMTNIKLGQGGVFSQVASSGGSGTVRSSWSLGGRASTGGGGLNASSGALVPVRASYTSVSYGGTGFGAGGVNINATEKIEMQGLNDRLGRYIAKVRSLEEANRQLQIQINEASAAAAVQDDGIDWAAELTAAREALLAANLERARVEIARDSVLLEVNQWREKIEGVLEQRATLEDEVNMLKREQEELAMEKVDLEGQIEGAQGELEFLKQIHKQEVAELKERIKASGNIEIETKFETVDLTAALKAIREQYEEIARRNRADVEASFQDKVSAVKVEQAQSNEALTLVKSEINEIRRTLTGLQAELEALKAQQAAILDSIACAERDNASAMEAKMEIISSLNGELSRLKTEMERVLKEYQDLMNTKLALEAEINQYNTLLSGEESRMTQFSA</sequence>
<accession>A0A6P4ZTQ4</accession>
<dbReference type="SMART" id="SM01391">
    <property type="entry name" value="Filament"/>
    <property type="match status" value="3"/>
</dbReference>
<dbReference type="PANTHER" id="PTHR45652">
    <property type="entry name" value="GLIAL FIBRILLARY ACIDIC PROTEIN"/>
    <property type="match status" value="1"/>
</dbReference>
<dbReference type="GO" id="GO:0045109">
    <property type="term" value="P:intermediate filament organization"/>
    <property type="evidence" value="ECO:0007669"/>
    <property type="project" value="TreeGrafter"/>
</dbReference>
<dbReference type="Proteomes" id="UP000515135">
    <property type="component" value="Unplaced"/>
</dbReference>
<keyword evidence="1" id="KW-0403">Intermediate filament</keyword>
<dbReference type="SUPFAM" id="SSF64593">
    <property type="entry name" value="Intermediate filament protein, coiled coil region"/>
    <property type="match status" value="6"/>
</dbReference>
<feature type="domain" description="IF rod" evidence="4">
    <location>
        <begin position="999"/>
        <end position="1309"/>
    </location>
</feature>
<proteinExistence type="predicted"/>
<dbReference type="GO" id="GO:0005882">
    <property type="term" value="C:intermediate filament"/>
    <property type="evidence" value="ECO:0007669"/>
    <property type="project" value="UniProtKB-KW"/>
</dbReference>
<feature type="coiled-coil region" evidence="3">
    <location>
        <begin position="106"/>
        <end position="386"/>
    </location>
</feature>
<evidence type="ECO:0000256" key="2">
    <source>
        <dbReference type="ARBA" id="ARBA00023054"/>
    </source>
</evidence>
<feature type="coiled-coil region" evidence="3">
    <location>
        <begin position="1003"/>
        <end position="1037"/>
    </location>
</feature>
<dbReference type="InterPro" id="IPR039008">
    <property type="entry name" value="IF_rod_dom"/>
</dbReference>
<feature type="coiled-coil region" evidence="3">
    <location>
        <begin position="1079"/>
        <end position="1134"/>
    </location>
</feature>
<dbReference type="PRINTS" id="PR01248">
    <property type="entry name" value="TYPE1KERATIN"/>
</dbReference>
<dbReference type="InterPro" id="IPR002957">
    <property type="entry name" value="Keratin_I"/>
</dbReference>
<feature type="coiled-coil region" evidence="3">
    <location>
        <begin position="1260"/>
        <end position="1301"/>
    </location>
</feature>
<dbReference type="Gene3D" id="1.20.5.170">
    <property type="match status" value="3"/>
</dbReference>
<evidence type="ECO:0000256" key="3">
    <source>
        <dbReference type="SAM" id="Coils"/>
    </source>
</evidence>
<feature type="domain" description="IF rod" evidence="4">
    <location>
        <begin position="525"/>
        <end position="838"/>
    </location>
</feature>
<dbReference type="GO" id="GO:0005737">
    <property type="term" value="C:cytoplasm"/>
    <property type="evidence" value="ECO:0007669"/>
    <property type="project" value="TreeGrafter"/>
</dbReference>
<reference evidence="6" key="1">
    <citation type="submission" date="2025-08" db="UniProtKB">
        <authorList>
            <consortium name="RefSeq"/>
        </authorList>
    </citation>
    <scope>IDENTIFICATION</scope>
    <source>
        <tissue evidence="6">Gonad</tissue>
    </source>
</reference>
<keyword evidence="5" id="KW-1185">Reference proteome</keyword>
<dbReference type="OrthoDB" id="2441647at2759"/>
<dbReference type="PROSITE" id="PS51842">
    <property type="entry name" value="IF_ROD_2"/>
    <property type="match status" value="3"/>
</dbReference>
<dbReference type="Gene3D" id="1.20.5.1160">
    <property type="entry name" value="Vasodilator-stimulated phosphoprotein"/>
    <property type="match status" value="3"/>
</dbReference>
<evidence type="ECO:0000256" key="1">
    <source>
        <dbReference type="ARBA" id="ARBA00022754"/>
    </source>
</evidence>
<gene>
    <name evidence="6" type="primary">LOC109476477</name>
</gene>
<dbReference type="Pfam" id="PF00038">
    <property type="entry name" value="Filament"/>
    <property type="match status" value="3"/>
</dbReference>
<evidence type="ECO:0000313" key="6">
    <source>
        <dbReference type="RefSeq" id="XP_019632971.1"/>
    </source>
</evidence>
<feature type="coiled-coil region" evidence="3">
    <location>
        <begin position="1207"/>
        <end position="1234"/>
    </location>
</feature>
<evidence type="ECO:0000259" key="4">
    <source>
        <dbReference type="PROSITE" id="PS51842"/>
    </source>
</evidence>
<protein>
    <submittedName>
        <fullName evidence="6">LOW QUALITY PROTEIN: uncharacterized protein LOC109476477</fullName>
    </submittedName>
</protein>
<evidence type="ECO:0000313" key="5">
    <source>
        <dbReference type="Proteomes" id="UP000515135"/>
    </source>
</evidence>